<accession>A0A927N674</accession>
<feature type="compositionally biased region" description="Basic and acidic residues" evidence="1">
    <location>
        <begin position="58"/>
        <end position="76"/>
    </location>
</feature>
<keyword evidence="2" id="KW-1133">Transmembrane helix</keyword>
<dbReference type="AlphaFoldDB" id="A0A927N674"/>
<keyword evidence="2" id="KW-0472">Membrane</keyword>
<evidence type="ECO:0000256" key="1">
    <source>
        <dbReference type="SAM" id="MobiDB-lite"/>
    </source>
</evidence>
<feature type="compositionally biased region" description="Basic and acidic residues" evidence="1">
    <location>
        <begin position="218"/>
        <end position="254"/>
    </location>
</feature>
<name>A0A927N674_9ACTN</name>
<protein>
    <recommendedName>
        <fullName evidence="5">Polymorphic outer membrane protein repeat-containing protein</fullName>
    </recommendedName>
</protein>
<dbReference type="SUPFAM" id="SSF51126">
    <property type="entry name" value="Pectin lyase-like"/>
    <property type="match status" value="1"/>
</dbReference>
<keyword evidence="2" id="KW-0812">Transmembrane</keyword>
<evidence type="ECO:0000313" key="4">
    <source>
        <dbReference type="Proteomes" id="UP000638648"/>
    </source>
</evidence>
<sequence>MEFGSEHRKKRWYVAVVGGIVGAGGLAAAAGVVTIVTPSAAPAAAAEQTVARSAADGGSKDDGKKDDDKRKDEDVKKVGCDPDELIAALVRANADGGVKLELEPKCTYTLTAFDEEDEEVSGLPEIVERVKIDGNGAKIVRAANAEAFRIFTVGVGGDLTLRDLTLKGGDARDSDVGGGALLVRQGGRASVEDSKLTLNRSDSFGGAITNLGITKINGGDKSEKDGGKKDDPKKDDYGKDGSDEYGKDGSKKDDYSEDSGSELTNNFAEVDGGGVYSTGSLKVEGARISRNAAGNFGGGLENDGGVATVSKTRIDHNQAVDDSGGIDNEEDSITTVKDSWVKDNTSGDDGGGIGNFGGTFYLQRTEVEGNTAADIGGGAVNFGTFVADKSEFNKNKALGDGAGGFANAGDAVLRKSEVNKNTAFAEDAVAGGIANFVDNGDEGNLRLTDTDVIENASTEAPGGIFNEVEDGVTVDDDSKIIKNRPTNCAGSPEEVPNCFG</sequence>
<organism evidence="3 4">
    <name type="scientific">Actinopolymorpha pittospori</name>
    <dbReference type="NCBI Taxonomy" id="648752"/>
    <lineage>
        <taxon>Bacteria</taxon>
        <taxon>Bacillati</taxon>
        <taxon>Actinomycetota</taxon>
        <taxon>Actinomycetes</taxon>
        <taxon>Propionibacteriales</taxon>
        <taxon>Actinopolymorphaceae</taxon>
        <taxon>Actinopolymorpha</taxon>
    </lineage>
</organism>
<dbReference type="InterPro" id="IPR011050">
    <property type="entry name" value="Pectin_lyase_fold/virulence"/>
</dbReference>
<dbReference type="Proteomes" id="UP000638648">
    <property type="component" value="Unassembled WGS sequence"/>
</dbReference>
<proteinExistence type="predicted"/>
<feature type="region of interest" description="Disordered" evidence="1">
    <location>
        <begin position="215"/>
        <end position="270"/>
    </location>
</feature>
<gene>
    <name evidence="3" type="ORF">HEB94_010029</name>
</gene>
<evidence type="ECO:0000256" key="2">
    <source>
        <dbReference type="SAM" id="Phobius"/>
    </source>
</evidence>
<feature type="region of interest" description="Disordered" evidence="1">
    <location>
        <begin position="48"/>
        <end position="76"/>
    </location>
</feature>
<evidence type="ECO:0008006" key="5">
    <source>
        <dbReference type="Google" id="ProtNLM"/>
    </source>
</evidence>
<keyword evidence="4" id="KW-1185">Reference proteome</keyword>
<comment type="caution">
    <text evidence="3">The sequence shown here is derived from an EMBL/GenBank/DDBJ whole genome shotgun (WGS) entry which is preliminary data.</text>
</comment>
<feature type="transmembrane region" description="Helical" evidence="2">
    <location>
        <begin position="12"/>
        <end position="36"/>
    </location>
</feature>
<evidence type="ECO:0000313" key="3">
    <source>
        <dbReference type="EMBL" id="MBE1613181.1"/>
    </source>
</evidence>
<reference evidence="3" key="1">
    <citation type="submission" date="2020-10" db="EMBL/GenBank/DDBJ databases">
        <title>Sequencing the genomes of 1000 actinobacteria strains.</title>
        <authorList>
            <person name="Klenk H.-P."/>
        </authorList>
    </citation>
    <scope>NUCLEOTIDE SEQUENCE</scope>
    <source>
        <strain evidence="3">DSM 45354</strain>
    </source>
</reference>
<dbReference type="EMBL" id="JADBEM010000001">
    <property type="protein sequence ID" value="MBE1613181.1"/>
    <property type="molecule type" value="Genomic_DNA"/>
</dbReference>
<dbReference type="RefSeq" id="WP_192756093.1">
    <property type="nucleotide sequence ID" value="NZ_BAABJL010000082.1"/>
</dbReference>